<keyword evidence="2" id="KW-1185">Reference proteome</keyword>
<reference evidence="2" key="1">
    <citation type="submission" date="2014-04" db="EMBL/GenBank/DDBJ databases">
        <title>Whole-Genome optical mapping and complete genome sequence of Sphingobacterium deserti sp. nov., a new spaces isolated from desert in the west of China.</title>
        <authorList>
            <person name="Teng C."/>
            <person name="Zhou Z."/>
            <person name="Li X."/>
            <person name="Chen M."/>
            <person name="Lin M."/>
            <person name="Wang L."/>
            <person name="Su S."/>
            <person name="Zhang C."/>
            <person name="Zhang W."/>
        </authorList>
    </citation>
    <scope>NUCLEOTIDE SEQUENCE [LARGE SCALE GENOMIC DNA]</scope>
    <source>
        <strain evidence="2">ACCC05744</strain>
    </source>
</reference>
<accession>A0A0B8T431</accession>
<proteinExistence type="predicted"/>
<dbReference type="EMBL" id="JJMU01000032">
    <property type="protein sequence ID" value="KGE14078.1"/>
    <property type="molecule type" value="Genomic_DNA"/>
</dbReference>
<evidence type="ECO:0000313" key="1">
    <source>
        <dbReference type="EMBL" id="KGE14078.1"/>
    </source>
</evidence>
<dbReference type="AlphaFoldDB" id="A0A0B8T431"/>
<evidence type="ECO:0000313" key="2">
    <source>
        <dbReference type="Proteomes" id="UP000031802"/>
    </source>
</evidence>
<gene>
    <name evidence="1" type="ORF">DI53_2272</name>
</gene>
<sequence length="48" mass="5559">MSYVVPNLLFFVDNNSALFYISEINICNSILCPPEDVNTIYKHEFPSF</sequence>
<organism evidence="1 2">
    <name type="scientific">Sphingobacterium deserti</name>
    <dbReference type="NCBI Taxonomy" id="1229276"/>
    <lineage>
        <taxon>Bacteria</taxon>
        <taxon>Pseudomonadati</taxon>
        <taxon>Bacteroidota</taxon>
        <taxon>Sphingobacteriia</taxon>
        <taxon>Sphingobacteriales</taxon>
        <taxon>Sphingobacteriaceae</taxon>
        <taxon>Sphingobacterium</taxon>
    </lineage>
</organism>
<comment type="caution">
    <text evidence="1">The sequence shown here is derived from an EMBL/GenBank/DDBJ whole genome shotgun (WGS) entry which is preliminary data.</text>
</comment>
<dbReference type="PATRIC" id="fig|1229276.3.peg.2334"/>
<reference evidence="1 2" key="2">
    <citation type="journal article" date="2015" name="PLoS ONE">
        <title>Whole-Genome Optical Mapping and Finished Genome Sequence of Sphingobacterium deserti sp. nov., a New Species Isolated from the Western Desert of China.</title>
        <authorList>
            <person name="Teng C."/>
            <person name="Zhou Z."/>
            <person name="Molnar I."/>
            <person name="Li X."/>
            <person name="Tang R."/>
            <person name="Chen M."/>
            <person name="Wang L."/>
            <person name="Su S."/>
            <person name="Zhang W."/>
            <person name="Lin M."/>
        </authorList>
    </citation>
    <scope>NUCLEOTIDE SEQUENCE [LARGE SCALE GENOMIC DNA]</scope>
    <source>
        <strain evidence="2">ACCC05744</strain>
    </source>
</reference>
<name>A0A0B8T431_9SPHI</name>
<dbReference type="Proteomes" id="UP000031802">
    <property type="component" value="Unassembled WGS sequence"/>
</dbReference>
<protein>
    <submittedName>
        <fullName evidence="1">Uncharacterized protein</fullName>
    </submittedName>
</protein>